<organism evidence="7 8">
    <name type="scientific">Reticulomyxa filosa</name>
    <dbReference type="NCBI Taxonomy" id="46433"/>
    <lineage>
        <taxon>Eukaryota</taxon>
        <taxon>Sar</taxon>
        <taxon>Rhizaria</taxon>
        <taxon>Retaria</taxon>
        <taxon>Foraminifera</taxon>
        <taxon>Monothalamids</taxon>
        <taxon>Reticulomyxidae</taxon>
        <taxon>Reticulomyxa</taxon>
    </lineage>
</organism>
<evidence type="ECO:0000256" key="5">
    <source>
        <dbReference type="SAM" id="Phobius"/>
    </source>
</evidence>
<keyword evidence="5" id="KW-0472">Membrane</keyword>
<keyword evidence="8" id="KW-1185">Reference proteome</keyword>
<dbReference type="Pfam" id="PF00884">
    <property type="entry name" value="Sulfatase"/>
    <property type="match status" value="2"/>
</dbReference>
<dbReference type="AlphaFoldDB" id="X6NR15"/>
<dbReference type="OrthoDB" id="96314at2759"/>
<dbReference type="InterPro" id="IPR024607">
    <property type="entry name" value="Sulfatase_CS"/>
</dbReference>
<feature type="domain" description="Sulfatase N-terminal" evidence="6">
    <location>
        <begin position="284"/>
        <end position="509"/>
    </location>
</feature>
<gene>
    <name evidence="7" type="ORF">RFI_08373</name>
</gene>
<dbReference type="PANTHER" id="PTHR43108:SF8">
    <property type="entry name" value="SD21168P"/>
    <property type="match status" value="1"/>
</dbReference>
<sequence length="678" mass="78552">MLALVNHVVNFRALHLTFLRKSGLFFLLGWTLVVSTLFLFTSFGTQEIVVEDVTKPWPGSKRSPNIVFILTDDQDLILDGMSTMPKTLSLLANGGMTFTNAFVTNPVCCPSRASILTGMYPHNTKVYNNSRRPGNGGCTPFNFLSFIEHYSYNRFLNKMDYKPIDDPLERIKRLGPNWEATYDLEVPIDRGHLFRNTSFDDQLYTHSKASQQKQDTLAVEYMTFHSGKYHNEYCCYGPPGRGHFFFYPFFSFFFYVRFFFSKKIKKMYICIYVRMKGWDVWRGQNKNSKFYFYQIIDENWKEEGYGNNPDEYMTDRMKTWSLEFLEKYQRFKVEYTTNTKTLEKVAPFLMVLSVPAPHNPFEPAPRHVDASERLPSAPRTANFGRCSVASEDKHVPIRGAPCLSEVQTAEIDSCFRGRLGTLMSVDELIYDIHEYIDKQMGLLNDTYFIFTSDNGYHLGQNSLMYEKRQPYETDIRVPFYIKGPGIRPNSTYDGIVLNIDIAPTLIDLARGFVPPHVDGQSLVPVLFASQDSDRANPRTMDERFLVEYYGESFENPPHLGIQTSNGEHPAFTHTPADTWNNTYKCIREIERSKGDVLGKIYCQFTCFDKDKNPSPCLKNTPEAKGEYFHLDKDPWQLQNQWHTLSSKHILKYSKLISEFSTCRNTAQCNHFRYGRVDP</sequence>
<evidence type="ECO:0000256" key="4">
    <source>
        <dbReference type="ARBA" id="ARBA00023180"/>
    </source>
</evidence>
<protein>
    <submittedName>
        <fullName evidence="7">N-acetylglucosamine-6-sulfatase</fullName>
    </submittedName>
</protein>
<dbReference type="PROSITE" id="PS00523">
    <property type="entry name" value="SULFATASE_1"/>
    <property type="match status" value="1"/>
</dbReference>
<dbReference type="Gene3D" id="3.40.720.10">
    <property type="entry name" value="Alkaline Phosphatase, subunit A"/>
    <property type="match status" value="1"/>
</dbReference>
<evidence type="ECO:0000256" key="1">
    <source>
        <dbReference type="ARBA" id="ARBA00008779"/>
    </source>
</evidence>
<dbReference type="InterPro" id="IPR000917">
    <property type="entry name" value="Sulfatase_N"/>
</dbReference>
<dbReference type="GO" id="GO:0005539">
    <property type="term" value="F:glycosaminoglycan binding"/>
    <property type="evidence" value="ECO:0007669"/>
    <property type="project" value="TreeGrafter"/>
</dbReference>
<keyword evidence="2" id="KW-0732">Signal</keyword>
<dbReference type="InterPro" id="IPR017850">
    <property type="entry name" value="Alkaline_phosphatase_core_sf"/>
</dbReference>
<keyword evidence="3" id="KW-0378">Hydrolase</keyword>
<proteinExistence type="inferred from homology"/>
<name>X6NR15_RETFI</name>
<dbReference type="PANTHER" id="PTHR43108">
    <property type="entry name" value="N-ACETYLGLUCOSAMINE-6-SULFATASE FAMILY MEMBER"/>
    <property type="match status" value="1"/>
</dbReference>
<comment type="similarity">
    <text evidence="1">Belongs to the sulfatase family.</text>
</comment>
<dbReference type="Proteomes" id="UP000023152">
    <property type="component" value="Unassembled WGS sequence"/>
</dbReference>
<evidence type="ECO:0000313" key="7">
    <source>
        <dbReference type="EMBL" id="ETO28750.1"/>
    </source>
</evidence>
<keyword evidence="5" id="KW-0812">Transmembrane</keyword>
<feature type="transmembrane region" description="Helical" evidence="5">
    <location>
        <begin position="24"/>
        <end position="43"/>
    </location>
</feature>
<feature type="domain" description="Sulfatase N-terminal" evidence="6">
    <location>
        <begin position="64"/>
        <end position="154"/>
    </location>
</feature>
<evidence type="ECO:0000259" key="6">
    <source>
        <dbReference type="Pfam" id="PF00884"/>
    </source>
</evidence>
<feature type="transmembrane region" description="Helical" evidence="5">
    <location>
        <begin position="244"/>
        <end position="260"/>
    </location>
</feature>
<dbReference type="EMBL" id="ASPP01006491">
    <property type="protein sequence ID" value="ETO28750.1"/>
    <property type="molecule type" value="Genomic_DNA"/>
</dbReference>
<reference evidence="7 8" key="1">
    <citation type="journal article" date="2013" name="Curr. Biol.">
        <title>The Genome of the Foraminiferan Reticulomyxa filosa.</title>
        <authorList>
            <person name="Glockner G."/>
            <person name="Hulsmann N."/>
            <person name="Schleicher M."/>
            <person name="Noegel A.A."/>
            <person name="Eichinger L."/>
            <person name="Gallinger C."/>
            <person name="Pawlowski J."/>
            <person name="Sierra R."/>
            <person name="Euteneuer U."/>
            <person name="Pillet L."/>
            <person name="Moustafa A."/>
            <person name="Platzer M."/>
            <person name="Groth M."/>
            <person name="Szafranski K."/>
            <person name="Schliwa M."/>
        </authorList>
    </citation>
    <scope>NUCLEOTIDE SEQUENCE [LARGE SCALE GENOMIC DNA]</scope>
</reference>
<dbReference type="SUPFAM" id="SSF53649">
    <property type="entry name" value="Alkaline phosphatase-like"/>
    <property type="match status" value="1"/>
</dbReference>
<dbReference type="GO" id="GO:0008449">
    <property type="term" value="F:N-acetylglucosamine-6-sulfatase activity"/>
    <property type="evidence" value="ECO:0007669"/>
    <property type="project" value="TreeGrafter"/>
</dbReference>
<keyword evidence="4" id="KW-0325">Glycoprotein</keyword>
<comment type="caution">
    <text evidence="7">The sequence shown here is derived from an EMBL/GenBank/DDBJ whole genome shotgun (WGS) entry which is preliminary data.</text>
</comment>
<keyword evidence="5" id="KW-1133">Transmembrane helix</keyword>
<evidence type="ECO:0000256" key="2">
    <source>
        <dbReference type="ARBA" id="ARBA00022729"/>
    </source>
</evidence>
<evidence type="ECO:0000256" key="3">
    <source>
        <dbReference type="ARBA" id="ARBA00022801"/>
    </source>
</evidence>
<dbReference type="CDD" id="cd16147">
    <property type="entry name" value="G6S"/>
    <property type="match status" value="1"/>
</dbReference>
<evidence type="ECO:0000313" key="8">
    <source>
        <dbReference type="Proteomes" id="UP000023152"/>
    </source>
</evidence>
<accession>X6NR15</accession>